<organism evidence="1 2">
    <name type="scientific">Mucilaginibacter aquariorum</name>
    <dbReference type="NCBI Taxonomy" id="2967225"/>
    <lineage>
        <taxon>Bacteria</taxon>
        <taxon>Pseudomonadati</taxon>
        <taxon>Bacteroidota</taxon>
        <taxon>Sphingobacteriia</taxon>
        <taxon>Sphingobacteriales</taxon>
        <taxon>Sphingobacteriaceae</taxon>
        <taxon>Mucilaginibacter</taxon>
    </lineage>
</organism>
<dbReference type="Proteomes" id="UP001204376">
    <property type="component" value="Unassembled WGS sequence"/>
</dbReference>
<evidence type="ECO:0000313" key="2">
    <source>
        <dbReference type="Proteomes" id="UP001204376"/>
    </source>
</evidence>
<accession>A0ABT1T4R8</accession>
<proteinExistence type="predicted"/>
<keyword evidence="2" id="KW-1185">Reference proteome</keyword>
<gene>
    <name evidence="1" type="ORF">NPE20_16675</name>
</gene>
<name>A0ABT1T4R8_9SPHI</name>
<evidence type="ECO:0008006" key="3">
    <source>
        <dbReference type="Google" id="ProtNLM"/>
    </source>
</evidence>
<sequence length="132" mass="15269">MADLQHPKKSNGNWILLILLILCSCGQGQKKESKMIYLELYGHASQHVILKLDDKVVYSKKFAKLENFTAQIEPIIITNDKVKITFINDNKDTSFVFSLKAKNYNFLGYSKFRKEFQFTSSDSVSFFNSRID</sequence>
<comment type="caution">
    <text evidence="1">The sequence shown here is derived from an EMBL/GenBank/DDBJ whole genome shotgun (WGS) entry which is preliminary data.</text>
</comment>
<protein>
    <recommendedName>
        <fullName evidence="3">DUF4369 domain-containing protein</fullName>
    </recommendedName>
</protein>
<reference evidence="1 2" key="1">
    <citation type="submission" date="2022-07" db="EMBL/GenBank/DDBJ databases">
        <title>Mucilaginibacter sp. JC4.</title>
        <authorList>
            <person name="Le V."/>
            <person name="Ko S.-R."/>
            <person name="Ahn C.-Y."/>
            <person name="Oh H.-M."/>
        </authorList>
    </citation>
    <scope>NUCLEOTIDE SEQUENCE [LARGE SCALE GENOMIC DNA]</scope>
    <source>
        <strain evidence="1 2">JC4</strain>
    </source>
</reference>
<evidence type="ECO:0000313" key="1">
    <source>
        <dbReference type="EMBL" id="MCQ6959612.1"/>
    </source>
</evidence>
<dbReference type="RefSeq" id="WP_256539803.1">
    <property type="nucleotide sequence ID" value="NZ_JANHOH010000004.1"/>
</dbReference>
<dbReference type="EMBL" id="JANHOH010000004">
    <property type="protein sequence ID" value="MCQ6959612.1"/>
    <property type="molecule type" value="Genomic_DNA"/>
</dbReference>